<name>A0AAV4AVY7_9GAST</name>
<protein>
    <submittedName>
        <fullName evidence="2">Uncharacterized protein</fullName>
    </submittedName>
</protein>
<comment type="caution">
    <text evidence="2">The sequence shown here is derived from an EMBL/GenBank/DDBJ whole genome shotgun (WGS) entry which is preliminary data.</text>
</comment>
<proteinExistence type="predicted"/>
<dbReference type="AlphaFoldDB" id="A0AAV4AVY7"/>
<feature type="non-terminal residue" evidence="2">
    <location>
        <position position="94"/>
    </location>
</feature>
<dbReference type="Proteomes" id="UP000735302">
    <property type="component" value="Unassembled WGS sequence"/>
</dbReference>
<gene>
    <name evidence="2" type="ORF">PoB_003795700</name>
</gene>
<dbReference type="EMBL" id="BLXT01004298">
    <property type="protein sequence ID" value="GFO11452.1"/>
    <property type="molecule type" value="Genomic_DNA"/>
</dbReference>
<accession>A0AAV4AVY7</accession>
<feature type="region of interest" description="Disordered" evidence="1">
    <location>
        <begin position="69"/>
        <end position="94"/>
    </location>
</feature>
<evidence type="ECO:0000256" key="1">
    <source>
        <dbReference type="SAM" id="MobiDB-lite"/>
    </source>
</evidence>
<reference evidence="2 3" key="1">
    <citation type="journal article" date="2021" name="Elife">
        <title>Chloroplast acquisition without the gene transfer in kleptoplastic sea slugs, Plakobranchus ocellatus.</title>
        <authorList>
            <person name="Maeda T."/>
            <person name="Takahashi S."/>
            <person name="Yoshida T."/>
            <person name="Shimamura S."/>
            <person name="Takaki Y."/>
            <person name="Nagai Y."/>
            <person name="Toyoda A."/>
            <person name="Suzuki Y."/>
            <person name="Arimoto A."/>
            <person name="Ishii H."/>
            <person name="Satoh N."/>
            <person name="Nishiyama T."/>
            <person name="Hasebe M."/>
            <person name="Maruyama T."/>
            <person name="Minagawa J."/>
            <person name="Obokata J."/>
            <person name="Shigenobu S."/>
        </authorList>
    </citation>
    <scope>NUCLEOTIDE SEQUENCE [LARGE SCALE GENOMIC DNA]</scope>
</reference>
<evidence type="ECO:0000313" key="3">
    <source>
        <dbReference type="Proteomes" id="UP000735302"/>
    </source>
</evidence>
<keyword evidence="3" id="KW-1185">Reference proteome</keyword>
<evidence type="ECO:0000313" key="2">
    <source>
        <dbReference type="EMBL" id="GFO11452.1"/>
    </source>
</evidence>
<organism evidence="2 3">
    <name type="scientific">Plakobranchus ocellatus</name>
    <dbReference type="NCBI Taxonomy" id="259542"/>
    <lineage>
        <taxon>Eukaryota</taxon>
        <taxon>Metazoa</taxon>
        <taxon>Spiralia</taxon>
        <taxon>Lophotrochozoa</taxon>
        <taxon>Mollusca</taxon>
        <taxon>Gastropoda</taxon>
        <taxon>Heterobranchia</taxon>
        <taxon>Euthyneura</taxon>
        <taxon>Panpulmonata</taxon>
        <taxon>Sacoglossa</taxon>
        <taxon>Placobranchoidea</taxon>
        <taxon>Plakobranchidae</taxon>
        <taxon>Plakobranchus</taxon>
    </lineage>
</organism>
<sequence>MSKCTLRWCSELCGKYAKQYKDCGRAMSLSISLYFQELSLGDLDAYCSTNSSDLFVYIASPHRNDLKLSGLPPGQSAGGGTRTRKWKVSVDLRE</sequence>